<feature type="region of interest" description="Disordered" evidence="1">
    <location>
        <begin position="123"/>
        <end position="146"/>
    </location>
</feature>
<accession>A0ABD2A199</accession>
<evidence type="ECO:0000256" key="1">
    <source>
        <dbReference type="SAM" id="MobiDB-lite"/>
    </source>
</evidence>
<gene>
    <name evidence="2" type="ORF">V1478_015575</name>
</gene>
<feature type="compositionally biased region" description="Polar residues" evidence="1">
    <location>
        <begin position="135"/>
        <end position="146"/>
    </location>
</feature>
<comment type="caution">
    <text evidence="2">The sequence shown here is derived from an EMBL/GenBank/DDBJ whole genome shotgun (WGS) entry which is preliminary data.</text>
</comment>
<protein>
    <submittedName>
        <fullName evidence="2">Zinc finger protein jing</fullName>
    </submittedName>
</protein>
<dbReference type="EMBL" id="JAUDFV010000156">
    <property type="protein sequence ID" value="KAL2714390.1"/>
    <property type="molecule type" value="Genomic_DNA"/>
</dbReference>
<dbReference type="AlphaFoldDB" id="A0ABD2A199"/>
<evidence type="ECO:0000313" key="3">
    <source>
        <dbReference type="Proteomes" id="UP001607302"/>
    </source>
</evidence>
<evidence type="ECO:0000313" key="2">
    <source>
        <dbReference type="EMBL" id="KAL2714390.1"/>
    </source>
</evidence>
<proteinExistence type="predicted"/>
<dbReference type="Proteomes" id="UP001607302">
    <property type="component" value="Unassembled WGS sequence"/>
</dbReference>
<organism evidence="2 3">
    <name type="scientific">Vespula squamosa</name>
    <name type="common">Southern yellow jacket</name>
    <name type="synonym">Wasp</name>
    <dbReference type="NCBI Taxonomy" id="30214"/>
    <lineage>
        <taxon>Eukaryota</taxon>
        <taxon>Metazoa</taxon>
        <taxon>Ecdysozoa</taxon>
        <taxon>Arthropoda</taxon>
        <taxon>Hexapoda</taxon>
        <taxon>Insecta</taxon>
        <taxon>Pterygota</taxon>
        <taxon>Neoptera</taxon>
        <taxon>Endopterygota</taxon>
        <taxon>Hymenoptera</taxon>
        <taxon>Apocrita</taxon>
        <taxon>Aculeata</taxon>
        <taxon>Vespoidea</taxon>
        <taxon>Vespidae</taxon>
        <taxon>Vespinae</taxon>
        <taxon>Vespula</taxon>
    </lineage>
</organism>
<name>A0ABD2A199_VESSQ</name>
<keyword evidence="3" id="KW-1185">Reference proteome</keyword>
<reference evidence="2 3" key="1">
    <citation type="journal article" date="2024" name="Ann. Entomol. Soc. Am.">
        <title>Genomic analyses of the southern and eastern yellowjacket wasps (Hymenoptera: Vespidae) reveal evolutionary signatures of social life.</title>
        <authorList>
            <person name="Catto M.A."/>
            <person name="Caine P.B."/>
            <person name="Orr S.E."/>
            <person name="Hunt B.G."/>
            <person name="Goodisman M.A.D."/>
        </authorList>
    </citation>
    <scope>NUCLEOTIDE SEQUENCE [LARGE SCALE GENOMIC DNA]</scope>
    <source>
        <strain evidence="2">233</strain>
        <tissue evidence="2">Head and thorax</tissue>
    </source>
</reference>
<sequence>MKCNIFGIYKIYNLFHIRINEILKHLWESIIIYKREIGIDLNPFPKNHDVNRILQVSTSISPSNNASQTNGVFAQGNAVSGKDFFKLKVSIVEAQAVQETEETLPENYQKILVQNENRYVPEDQRHDQKKYVHQANEQHISSNRAQ</sequence>